<evidence type="ECO:0000256" key="1">
    <source>
        <dbReference type="SAM" id="MobiDB-lite"/>
    </source>
</evidence>
<keyword evidence="3" id="KW-1185">Reference proteome</keyword>
<dbReference type="InterPro" id="IPR036273">
    <property type="entry name" value="CRAL/TRIO_N_dom_sf"/>
</dbReference>
<feature type="compositionally biased region" description="Acidic residues" evidence="1">
    <location>
        <begin position="78"/>
        <end position="88"/>
    </location>
</feature>
<dbReference type="AlphaFoldDB" id="A0A8K0PCC2"/>
<dbReference type="SUPFAM" id="SSF46938">
    <property type="entry name" value="CRAL/TRIO N-terminal domain"/>
    <property type="match status" value="1"/>
</dbReference>
<organism evidence="2 3">
    <name type="scientific">Ladona fulva</name>
    <name type="common">Scarce chaser dragonfly</name>
    <name type="synonym">Libellula fulva</name>
    <dbReference type="NCBI Taxonomy" id="123851"/>
    <lineage>
        <taxon>Eukaryota</taxon>
        <taxon>Metazoa</taxon>
        <taxon>Ecdysozoa</taxon>
        <taxon>Arthropoda</taxon>
        <taxon>Hexapoda</taxon>
        <taxon>Insecta</taxon>
        <taxon>Pterygota</taxon>
        <taxon>Palaeoptera</taxon>
        <taxon>Odonata</taxon>
        <taxon>Epiprocta</taxon>
        <taxon>Anisoptera</taxon>
        <taxon>Libelluloidea</taxon>
        <taxon>Libellulidae</taxon>
        <taxon>Ladona</taxon>
    </lineage>
</organism>
<comment type="caution">
    <text evidence="2">The sequence shown here is derived from an EMBL/GenBank/DDBJ whole genome shotgun (WGS) entry which is preliminary data.</text>
</comment>
<reference evidence="2" key="2">
    <citation type="submission" date="2017-10" db="EMBL/GenBank/DDBJ databases">
        <title>Ladona fulva Genome sequencing and assembly.</title>
        <authorList>
            <person name="Murali S."/>
            <person name="Richards S."/>
            <person name="Bandaranaike D."/>
            <person name="Bellair M."/>
            <person name="Blankenburg K."/>
            <person name="Chao H."/>
            <person name="Dinh H."/>
            <person name="Doddapaneni H."/>
            <person name="Dugan-Rocha S."/>
            <person name="Elkadiri S."/>
            <person name="Gnanaolivu R."/>
            <person name="Hernandez B."/>
            <person name="Skinner E."/>
            <person name="Javaid M."/>
            <person name="Lee S."/>
            <person name="Li M."/>
            <person name="Ming W."/>
            <person name="Munidasa M."/>
            <person name="Muniz J."/>
            <person name="Nguyen L."/>
            <person name="Hughes D."/>
            <person name="Osuji N."/>
            <person name="Pu L.-L."/>
            <person name="Puazo M."/>
            <person name="Qu C."/>
            <person name="Quiroz J."/>
            <person name="Raj R."/>
            <person name="Weissenberger G."/>
            <person name="Xin Y."/>
            <person name="Zou X."/>
            <person name="Han Y."/>
            <person name="Worley K."/>
            <person name="Muzny D."/>
            <person name="Gibbs R."/>
        </authorList>
    </citation>
    <scope>NUCLEOTIDE SEQUENCE</scope>
    <source>
        <strain evidence="2">Sampled in the wild</strain>
    </source>
</reference>
<proteinExistence type="predicted"/>
<evidence type="ECO:0000313" key="2">
    <source>
        <dbReference type="EMBL" id="KAG8239643.1"/>
    </source>
</evidence>
<evidence type="ECO:0000313" key="3">
    <source>
        <dbReference type="Proteomes" id="UP000792457"/>
    </source>
</evidence>
<gene>
    <name evidence="2" type="ORF">J437_LFUL019332</name>
</gene>
<accession>A0A8K0PCC2</accession>
<dbReference type="Proteomes" id="UP000792457">
    <property type="component" value="Unassembled WGS sequence"/>
</dbReference>
<feature type="region of interest" description="Disordered" evidence="1">
    <location>
        <begin position="74"/>
        <end position="105"/>
    </location>
</feature>
<reference evidence="2" key="1">
    <citation type="submission" date="2013-04" db="EMBL/GenBank/DDBJ databases">
        <authorList>
            <person name="Qu J."/>
            <person name="Murali S.C."/>
            <person name="Bandaranaike D."/>
            <person name="Bellair M."/>
            <person name="Blankenburg K."/>
            <person name="Chao H."/>
            <person name="Dinh H."/>
            <person name="Doddapaneni H."/>
            <person name="Downs B."/>
            <person name="Dugan-Rocha S."/>
            <person name="Elkadiri S."/>
            <person name="Gnanaolivu R.D."/>
            <person name="Hernandez B."/>
            <person name="Javaid M."/>
            <person name="Jayaseelan J.C."/>
            <person name="Lee S."/>
            <person name="Li M."/>
            <person name="Ming W."/>
            <person name="Munidasa M."/>
            <person name="Muniz J."/>
            <person name="Nguyen L."/>
            <person name="Ongeri F."/>
            <person name="Osuji N."/>
            <person name="Pu L.-L."/>
            <person name="Puazo M."/>
            <person name="Qu C."/>
            <person name="Quiroz J."/>
            <person name="Raj R."/>
            <person name="Weissenberger G."/>
            <person name="Xin Y."/>
            <person name="Zou X."/>
            <person name="Han Y."/>
            <person name="Richards S."/>
            <person name="Worley K."/>
            <person name="Muzny D."/>
            <person name="Gibbs R."/>
        </authorList>
    </citation>
    <scope>NUCLEOTIDE SEQUENCE</scope>
    <source>
        <strain evidence="2">Sampled in the wild</strain>
    </source>
</reference>
<sequence>MDSLLAKVNMPIRPLPKDLQEKAKEQLSEDPKRLENDLQYIKDWLKKQPHIKPRMDCVLCLAAAEDKSDFLVAPLSPLDDDEDQEAGEAGDAGVSGPLLPVEAVP</sequence>
<name>A0A8K0PCC2_LADFU</name>
<dbReference type="EMBL" id="KZ309775">
    <property type="protein sequence ID" value="KAG8239643.1"/>
    <property type="molecule type" value="Genomic_DNA"/>
</dbReference>
<dbReference type="OrthoDB" id="7007823at2759"/>
<protein>
    <submittedName>
        <fullName evidence="2">Uncharacterized protein</fullName>
    </submittedName>
</protein>